<protein>
    <submittedName>
        <fullName evidence="1">Uncharacterized protein</fullName>
    </submittedName>
</protein>
<proteinExistence type="predicted"/>
<evidence type="ECO:0000313" key="2">
    <source>
        <dbReference type="Proteomes" id="UP001054945"/>
    </source>
</evidence>
<comment type="caution">
    <text evidence="1">The sequence shown here is derived from an EMBL/GenBank/DDBJ whole genome shotgun (WGS) entry which is preliminary data.</text>
</comment>
<gene>
    <name evidence="1" type="ORF">CEXT_34851</name>
</gene>
<dbReference type="Proteomes" id="UP001054945">
    <property type="component" value="Unassembled WGS sequence"/>
</dbReference>
<reference evidence="1 2" key="1">
    <citation type="submission" date="2021-06" db="EMBL/GenBank/DDBJ databases">
        <title>Caerostris extrusa draft genome.</title>
        <authorList>
            <person name="Kono N."/>
            <person name="Arakawa K."/>
        </authorList>
    </citation>
    <scope>NUCLEOTIDE SEQUENCE [LARGE SCALE GENOMIC DNA]</scope>
</reference>
<evidence type="ECO:0000313" key="1">
    <source>
        <dbReference type="EMBL" id="GIZ02751.1"/>
    </source>
</evidence>
<name>A0AAV4Y9W9_CAEEX</name>
<organism evidence="1 2">
    <name type="scientific">Caerostris extrusa</name>
    <name type="common">Bark spider</name>
    <name type="synonym">Caerostris bankana</name>
    <dbReference type="NCBI Taxonomy" id="172846"/>
    <lineage>
        <taxon>Eukaryota</taxon>
        <taxon>Metazoa</taxon>
        <taxon>Ecdysozoa</taxon>
        <taxon>Arthropoda</taxon>
        <taxon>Chelicerata</taxon>
        <taxon>Arachnida</taxon>
        <taxon>Araneae</taxon>
        <taxon>Araneomorphae</taxon>
        <taxon>Entelegynae</taxon>
        <taxon>Araneoidea</taxon>
        <taxon>Araneidae</taxon>
        <taxon>Caerostris</taxon>
    </lineage>
</organism>
<accession>A0AAV4Y9W9</accession>
<keyword evidence="2" id="KW-1185">Reference proteome</keyword>
<dbReference type="PROSITE" id="PS51257">
    <property type="entry name" value="PROKAR_LIPOPROTEIN"/>
    <property type="match status" value="1"/>
</dbReference>
<dbReference type="EMBL" id="BPLR01018852">
    <property type="protein sequence ID" value="GIZ02751.1"/>
    <property type="molecule type" value="Genomic_DNA"/>
</dbReference>
<dbReference type="AlphaFoldDB" id="A0AAV4Y9W9"/>
<sequence length="106" mass="12019">MHQIVKSVTRKRVEFRESYLANFSPCTSAGCFAGLLLNSADRPHISLRIPAISINQFRNQIEEEYLHARLSSRSLRKIIPQCATESARLLGGSEYIRIVKSVTRKS</sequence>